<evidence type="ECO:0000256" key="1">
    <source>
        <dbReference type="ARBA" id="ARBA00022679"/>
    </source>
</evidence>
<dbReference type="SUPFAM" id="SSF55874">
    <property type="entry name" value="ATPase domain of HSP90 chaperone/DNA topoisomerase II/histidine kinase"/>
    <property type="match status" value="1"/>
</dbReference>
<dbReference type="InterPro" id="IPR029016">
    <property type="entry name" value="GAF-like_dom_sf"/>
</dbReference>
<organism evidence="4">
    <name type="scientific">freshwater metagenome</name>
    <dbReference type="NCBI Taxonomy" id="449393"/>
    <lineage>
        <taxon>unclassified sequences</taxon>
        <taxon>metagenomes</taxon>
        <taxon>ecological metagenomes</taxon>
    </lineage>
</organism>
<keyword evidence="1" id="KW-0808">Transferase</keyword>
<dbReference type="Gene3D" id="1.20.5.1930">
    <property type="match status" value="1"/>
</dbReference>
<dbReference type="Gene3D" id="3.30.450.40">
    <property type="match status" value="1"/>
</dbReference>
<dbReference type="InterPro" id="IPR003594">
    <property type="entry name" value="HATPase_dom"/>
</dbReference>
<dbReference type="SUPFAM" id="SSF55781">
    <property type="entry name" value="GAF domain-like"/>
    <property type="match status" value="1"/>
</dbReference>
<dbReference type="InterPro" id="IPR011712">
    <property type="entry name" value="Sig_transdc_His_kin_sub3_dim/P"/>
</dbReference>
<dbReference type="SMART" id="SM00065">
    <property type="entry name" value="GAF"/>
    <property type="match status" value="1"/>
</dbReference>
<dbReference type="CDD" id="cd16917">
    <property type="entry name" value="HATPase_UhpB-NarQ-NarX-like"/>
    <property type="match status" value="1"/>
</dbReference>
<dbReference type="EMBL" id="CAFBPF010000106">
    <property type="protein sequence ID" value="CAB5014385.1"/>
    <property type="molecule type" value="Genomic_DNA"/>
</dbReference>
<dbReference type="Pfam" id="PF07730">
    <property type="entry name" value="HisKA_3"/>
    <property type="match status" value="1"/>
</dbReference>
<dbReference type="PANTHER" id="PTHR24421:SF56">
    <property type="entry name" value="OXYGEN SENSOR HISTIDINE KINASE RESPONSE REGULATOR DOST"/>
    <property type="match status" value="1"/>
</dbReference>
<dbReference type="GO" id="GO:0046983">
    <property type="term" value="F:protein dimerization activity"/>
    <property type="evidence" value="ECO:0007669"/>
    <property type="project" value="InterPro"/>
</dbReference>
<reference evidence="4" key="1">
    <citation type="submission" date="2020-05" db="EMBL/GenBank/DDBJ databases">
        <authorList>
            <person name="Chiriac C."/>
            <person name="Salcher M."/>
            <person name="Ghai R."/>
            <person name="Kavagutti S V."/>
        </authorList>
    </citation>
    <scope>NUCLEOTIDE SEQUENCE</scope>
</reference>
<dbReference type="GO" id="GO:0000155">
    <property type="term" value="F:phosphorelay sensor kinase activity"/>
    <property type="evidence" value="ECO:0007669"/>
    <property type="project" value="InterPro"/>
</dbReference>
<sequence length="401" mass="42329">MSAHTAPNDPTDNASSQHFAVNSAVGPASTSPERLNKLLGAFLAVAQDLSLSATLDRIVETSKDLAGAQYAALGVIAPDGTLSEFITSGIDAAGIAAIGAPPTGKGILGALILNPQPLRIADIETDERAFGLPPNHPPMHSFLGVPIVVRDRIFGNLYLTEKINGEQFTQEDKSLVVALAAAAGVAILNARLHSQVQELAIIEDRERIARDLHDTVIQRLFAAGMSLQSTSRMVDDAPAARILEAVDNLDRTIREIRGTIFALQHQQPTSLHAALRTLLAESRSSLGFLPELLTEGPIDTIVSPEIAENILATTREAISNIAQHAKASRAEVFVLAGSDVRLRITDNGVGVAPSDDAAESDLRGNGLRNMSARAESLGGKLALRRGPEGGTVLEWSAALSE</sequence>
<feature type="domain" description="GAF" evidence="3">
    <location>
        <begin position="50"/>
        <end position="197"/>
    </location>
</feature>
<evidence type="ECO:0000259" key="3">
    <source>
        <dbReference type="SMART" id="SM00065"/>
    </source>
</evidence>
<dbReference type="InterPro" id="IPR050482">
    <property type="entry name" value="Sensor_HK_TwoCompSys"/>
</dbReference>
<dbReference type="InterPro" id="IPR003018">
    <property type="entry name" value="GAF"/>
</dbReference>
<dbReference type="Pfam" id="PF13185">
    <property type="entry name" value="GAF_2"/>
    <property type="match status" value="1"/>
</dbReference>
<dbReference type="Gene3D" id="3.30.565.10">
    <property type="entry name" value="Histidine kinase-like ATPase, C-terminal domain"/>
    <property type="match status" value="1"/>
</dbReference>
<proteinExistence type="predicted"/>
<dbReference type="PANTHER" id="PTHR24421">
    <property type="entry name" value="NITRATE/NITRITE SENSOR PROTEIN NARX-RELATED"/>
    <property type="match status" value="1"/>
</dbReference>
<keyword evidence="2" id="KW-0418">Kinase</keyword>
<name>A0A6J7QBS9_9ZZZZ</name>
<accession>A0A6J7QBS9</accession>
<dbReference type="AlphaFoldDB" id="A0A6J7QBS9"/>
<dbReference type="Pfam" id="PF02518">
    <property type="entry name" value="HATPase_c"/>
    <property type="match status" value="1"/>
</dbReference>
<gene>
    <name evidence="4" type="ORF">UFOPK4071_00893</name>
</gene>
<evidence type="ECO:0000256" key="2">
    <source>
        <dbReference type="ARBA" id="ARBA00022777"/>
    </source>
</evidence>
<dbReference type="GO" id="GO:0016020">
    <property type="term" value="C:membrane"/>
    <property type="evidence" value="ECO:0007669"/>
    <property type="project" value="InterPro"/>
</dbReference>
<protein>
    <submittedName>
        <fullName evidence="4">Unannotated protein</fullName>
    </submittedName>
</protein>
<evidence type="ECO:0000313" key="4">
    <source>
        <dbReference type="EMBL" id="CAB5014385.1"/>
    </source>
</evidence>
<dbReference type="InterPro" id="IPR036890">
    <property type="entry name" value="HATPase_C_sf"/>
</dbReference>